<dbReference type="SUPFAM" id="SSF53067">
    <property type="entry name" value="Actin-like ATPase domain"/>
    <property type="match status" value="2"/>
</dbReference>
<gene>
    <name evidence="1" type="ORF">NP233_g5017</name>
</gene>
<dbReference type="PANTHER" id="PTHR14187:SF5">
    <property type="entry name" value="HEAT SHOCK 70 KDA PROTEIN 12A"/>
    <property type="match status" value="1"/>
</dbReference>
<dbReference type="CDD" id="cd10170">
    <property type="entry name" value="ASKHA_NBD_HSP70"/>
    <property type="match status" value="1"/>
</dbReference>
<organism evidence="1 2">
    <name type="scientific">Leucocoprinus birnbaumii</name>
    <dbReference type="NCBI Taxonomy" id="56174"/>
    <lineage>
        <taxon>Eukaryota</taxon>
        <taxon>Fungi</taxon>
        <taxon>Dikarya</taxon>
        <taxon>Basidiomycota</taxon>
        <taxon>Agaricomycotina</taxon>
        <taxon>Agaricomycetes</taxon>
        <taxon>Agaricomycetidae</taxon>
        <taxon>Agaricales</taxon>
        <taxon>Agaricineae</taxon>
        <taxon>Agaricaceae</taxon>
        <taxon>Leucocoprinus</taxon>
    </lineage>
</organism>
<dbReference type="PANTHER" id="PTHR14187">
    <property type="entry name" value="ALPHA KINASE/ELONGATION FACTOR 2 KINASE"/>
    <property type="match status" value="1"/>
</dbReference>
<accession>A0AAD5YRB7</accession>
<dbReference type="InterPro" id="IPR043129">
    <property type="entry name" value="ATPase_NBD"/>
</dbReference>
<dbReference type="Gene3D" id="3.30.420.40">
    <property type="match status" value="1"/>
</dbReference>
<keyword evidence="2" id="KW-1185">Reference proteome</keyword>
<proteinExistence type="predicted"/>
<dbReference type="Proteomes" id="UP001213000">
    <property type="component" value="Unassembled WGS sequence"/>
</dbReference>
<comment type="caution">
    <text evidence="1">The sequence shown here is derived from an EMBL/GenBank/DDBJ whole genome shotgun (WGS) entry which is preliminary data.</text>
</comment>
<evidence type="ECO:0000313" key="2">
    <source>
        <dbReference type="Proteomes" id="UP001213000"/>
    </source>
</evidence>
<dbReference type="EMBL" id="JANIEX010000285">
    <property type="protein sequence ID" value="KAJ3569485.1"/>
    <property type="molecule type" value="Genomic_DNA"/>
</dbReference>
<reference evidence="1" key="1">
    <citation type="submission" date="2022-07" db="EMBL/GenBank/DDBJ databases">
        <title>Genome Sequence of Leucocoprinus birnbaumii.</title>
        <authorList>
            <person name="Buettner E."/>
        </authorList>
    </citation>
    <scope>NUCLEOTIDE SEQUENCE</scope>
    <source>
        <strain evidence="1">VT141</strain>
    </source>
</reference>
<sequence length="677" mass="76335">MPTSDERKPYSGPRRKLLLAFDVGTTYSGISYSILDPGSKPEIHGVHKFPGQVSVGGDAKIPSIMYYDQSGRVRAVGAEAEREGIDIMAEEEKWVKTKWFKLHLRPKKMQFSSGSLTLPPLPLQKTVVEVLSDFLCYLNECAKQYIQEHHPGIGNDVWAKGSEIHYILPHPNGWEGPQRSLMKQAAENACLITGGGPNQLSFVTEGEASLNRCVEKGLINDSIRGWYLDFYSCSNCKALTICVQRLKRGEGMIMVDAGGGTIDMSVYALDPKSAGKWFEEIAQPQYIIKEKFDKKTKCGFRNPQDPYFVQFGTVRDRNPHLHIQAGKLRLEGKDITPFFEPSIDCIIQGVLAQRKSVLRRAVSSVFLVGGFSNNGYLFKRVKDTLEQYGLHVSRPDTLLNKAVADGAIAGVLDRPVRSRISRNAFGVECGIIYDSMLKDHVKRRSQCVEMLSGEMAIPNGFNLLLRKDTQVPETEEFRCSYTRGSRNSQELRVVEKQILCYHGSLSADKYKWMDNDRANYKVACTIRADLTGVPIPRCVNPRGQNYYKVDLDVILIFGATELMAKVAWKEKGREKRRDAEVIYNTEDIADEQGVRGLRLFNEGLSKVTRPNEKQNLFTGDEHIEDAWPRPWVTVGGTKKSGRDQNKKFVASAKPKNPRFIVDSNPWAEPDAEWSWDF</sequence>
<name>A0AAD5YRB7_9AGAR</name>
<protein>
    <submittedName>
        <fullName evidence="1">Uncharacterized protein</fullName>
    </submittedName>
</protein>
<evidence type="ECO:0000313" key="1">
    <source>
        <dbReference type="EMBL" id="KAJ3569485.1"/>
    </source>
</evidence>
<dbReference type="AlphaFoldDB" id="A0AAD5YRB7"/>